<evidence type="ECO:0000313" key="6">
    <source>
        <dbReference type="Proteomes" id="UP000501534"/>
    </source>
</evidence>
<gene>
    <name evidence="5" type="ORF">DSM104443_03491</name>
</gene>
<keyword evidence="3" id="KW-0472">Membrane</keyword>
<keyword evidence="6" id="KW-1185">Reference proteome</keyword>
<evidence type="ECO:0000313" key="5">
    <source>
        <dbReference type="EMBL" id="QJR12405.1"/>
    </source>
</evidence>
<dbReference type="CDD" id="cd01949">
    <property type="entry name" value="GGDEF"/>
    <property type="match status" value="1"/>
</dbReference>
<feature type="domain" description="GGDEF" evidence="4">
    <location>
        <begin position="857"/>
        <end position="990"/>
    </location>
</feature>
<keyword evidence="3" id="KW-1133">Transmembrane helix</keyword>
<evidence type="ECO:0000259" key="4">
    <source>
        <dbReference type="PROSITE" id="PS50887"/>
    </source>
</evidence>
<dbReference type="PANTHER" id="PTHR45138">
    <property type="entry name" value="REGULATORY COMPONENTS OF SENSORY TRANSDUCTION SYSTEM"/>
    <property type="match status" value="1"/>
</dbReference>
<dbReference type="InterPro" id="IPR011123">
    <property type="entry name" value="Y_Y_Y"/>
</dbReference>
<dbReference type="InterPro" id="IPR000160">
    <property type="entry name" value="GGDEF_dom"/>
</dbReference>
<dbReference type="Proteomes" id="UP000501534">
    <property type="component" value="Chromosome"/>
</dbReference>
<evidence type="ECO:0000256" key="3">
    <source>
        <dbReference type="SAM" id="Phobius"/>
    </source>
</evidence>
<dbReference type="Pfam" id="PF07494">
    <property type="entry name" value="Reg_prop"/>
    <property type="match status" value="6"/>
</dbReference>
<dbReference type="InterPro" id="IPR013783">
    <property type="entry name" value="Ig-like_fold"/>
</dbReference>
<dbReference type="GO" id="GO:0043709">
    <property type="term" value="P:cell adhesion involved in single-species biofilm formation"/>
    <property type="evidence" value="ECO:0007669"/>
    <property type="project" value="TreeGrafter"/>
</dbReference>
<dbReference type="EC" id="2.7.7.65" evidence="1"/>
<proteinExistence type="predicted"/>
<sequence>MQHQNQTLKSYNAKYLHSCARTASIFIGLVLAFASPLRAQTLSPVDIAQMAVTQYKIDGWQTEQGLPQNTVQSMYQTRDGYLWVGTGAGLARFDGIRFATFESAPIPELVARPIFGFMEDADGTLWIGHSRGASRYRNGRFERAFGDELMEGRRAWAFAQDKDGVVWSATENGLVRWEKGAAKLYTEADGLPSRRLRTLAFDRDGTLWIGTTGGGLVAFTAGKFKVFDPKNGFPHLEVRHVLADPAGGIWAATAGAGLVRVDRGQIRSYTVADGLPTDQLTYLARDTAGALWIGTWGSGVSRMSGGRFSSISATGGLSGDQIWSVHVDREGSLWAGTWHGGLNRLSNRAFVVFGKPEGLSGDNVRSVIHARNGATWVATAGGGVNRIEGGKVTAITRKDGLASDEASTLLEDRDGAIWMGTYTGGVSRWKDGRIETFGLRQGIPNVDVRAMYRDRGGILWAGTASGLARFDGKRFVAVVEPGAPREGVTTMLEDAKGTLWIGTPGDGLVRYRNGVFDALTRKDGLASNWIVSLYEDAKGTMWIGTNGEGINRIRDGRIHSIRVADGLWDGLAQVILEDKSGDFWMTANRGFHRVSRSELDAFVEGRVGKVKSTGFGPGDALRTTTFAGGLQSAGAIDAQGHLWLPSLKGLVIVDPMRLPGTGNPPAVVVEEVTVNGAALLPGADIVLPPGPAALSIHYGAGTLLNADRVRFRYRMEGITPEWVEAGKNREATFAALPHGKYRFLVAATTDGKRWQEAAAPLPITVSPQFYQSWWFGALAVLGFLAAALGLFRLRTHQLRRRHSEMERLVATKTEELRIANEHLSRLSFADALTGLANRRHLDEVLEREWRRALRLQAPLAIVVADIDAFKAYNDALGHPEGDKSLIAVAEVIRKATSRAGDFAARYGGEEFVILIPGADHAQAMTFAEGLRAAIETRAIPHPASSVAPVVTFSIGVAAHVPTGGGTASGLFAEADAALYRAKQDGRNRVR</sequence>
<dbReference type="SUPFAM" id="SSF55073">
    <property type="entry name" value="Nucleotide cyclase"/>
    <property type="match status" value="1"/>
</dbReference>
<name>A0A6M4GZE5_9PROT</name>
<dbReference type="PROSITE" id="PS50887">
    <property type="entry name" value="GGDEF"/>
    <property type="match status" value="1"/>
</dbReference>
<feature type="transmembrane region" description="Helical" evidence="3">
    <location>
        <begin position="773"/>
        <end position="793"/>
    </location>
</feature>
<dbReference type="PANTHER" id="PTHR45138:SF9">
    <property type="entry name" value="DIGUANYLATE CYCLASE DGCM-RELATED"/>
    <property type="match status" value="1"/>
</dbReference>
<evidence type="ECO:0000256" key="1">
    <source>
        <dbReference type="ARBA" id="ARBA00012528"/>
    </source>
</evidence>
<dbReference type="Gene3D" id="2.130.10.10">
    <property type="entry name" value="YVTN repeat-like/Quinoprotein amine dehydrogenase"/>
    <property type="match status" value="2"/>
</dbReference>
<accession>A0A6M4GZE5</accession>
<dbReference type="InterPro" id="IPR011110">
    <property type="entry name" value="Reg_prop"/>
</dbReference>
<dbReference type="EMBL" id="CP053069">
    <property type="protein sequence ID" value="QJR12405.1"/>
    <property type="molecule type" value="Genomic_DNA"/>
</dbReference>
<dbReference type="NCBIfam" id="TIGR00254">
    <property type="entry name" value="GGDEF"/>
    <property type="match status" value="1"/>
</dbReference>
<dbReference type="SMART" id="SM00267">
    <property type="entry name" value="GGDEF"/>
    <property type="match status" value="1"/>
</dbReference>
<dbReference type="Pfam" id="PF00990">
    <property type="entry name" value="GGDEF"/>
    <property type="match status" value="1"/>
</dbReference>
<dbReference type="InterPro" id="IPR043128">
    <property type="entry name" value="Rev_trsase/Diguanyl_cyclase"/>
</dbReference>
<keyword evidence="3" id="KW-0812">Transmembrane</keyword>
<dbReference type="InterPro" id="IPR029787">
    <property type="entry name" value="Nucleotide_cyclase"/>
</dbReference>
<dbReference type="Gene3D" id="3.30.70.270">
    <property type="match status" value="1"/>
</dbReference>
<protein>
    <recommendedName>
        <fullName evidence="1">diguanylate cyclase</fullName>
        <ecNumber evidence="1">2.7.7.65</ecNumber>
    </recommendedName>
</protein>
<dbReference type="KEGG" id="uru:DSM104443_03491"/>
<dbReference type="Gene3D" id="2.60.40.10">
    <property type="entry name" value="Immunoglobulins"/>
    <property type="match status" value="1"/>
</dbReference>
<dbReference type="GO" id="GO:1902201">
    <property type="term" value="P:negative regulation of bacterial-type flagellum-dependent cell motility"/>
    <property type="evidence" value="ECO:0007669"/>
    <property type="project" value="TreeGrafter"/>
</dbReference>
<organism evidence="5 6">
    <name type="scientific">Usitatibacter rugosus</name>
    <dbReference type="NCBI Taxonomy" id="2732067"/>
    <lineage>
        <taxon>Bacteria</taxon>
        <taxon>Pseudomonadati</taxon>
        <taxon>Pseudomonadota</taxon>
        <taxon>Betaproteobacteria</taxon>
        <taxon>Nitrosomonadales</taxon>
        <taxon>Usitatibacteraceae</taxon>
        <taxon>Usitatibacter</taxon>
    </lineage>
</organism>
<evidence type="ECO:0000256" key="2">
    <source>
        <dbReference type="ARBA" id="ARBA00034247"/>
    </source>
</evidence>
<dbReference type="FunFam" id="3.30.70.270:FF:000001">
    <property type="entry name" value="Diguanylate cyclase domain protein"/>
    <property type="match status" value="1"/>
</dbReference>
<dbReference type="RefSeq" id="WP_171094583.1">
    <property type="nucleotide sequence ID" value="NZ_CP053069.1"/>
</dbReference>
<comment type="catalytic activity">
    <reaction evidence="2">
        <text>2 GTP = 3',3'-c-di-GMP + 2 diphosphate</text>
        <dbReference type="Rhea" id="RHEA:24898"/>
        <dbReference type="ChEBI" id="CHEBI:33019"/>
        <dbReference type="ChEBI" id="CHEBI:37565"/>
        <dbReference type="ChEBI" id="CHEBI:58805"/>
        <dbReference type="EC" id="2.7.7.65"/>
    </reaction>
</comment>
<dbReference type="InterPro" id="IPR050469">
    <property type="entry name" value="Diguanylate_Cyclase"/>
</dbReference>
<dbReference type="AlphaFoldDB" id="A0A6M4GZE5"/>
<dbReference type="SUPFAM" id="SSF63829">
    <property type="entry name" value="Calcium-dependent phosphotriesterase"/>
    <property type="match status" value="3"/>
</dbReference>
<dbReference type="GO" id="GO:0005886">
    <property type="term" value="C:plasma membrane"/>
    <property type="evidence" value="ECO:0007669"/>
    <property type="project" value="TreeGrafter"/>
</dbReference>
<dbReference type="GO" id="GO:0052621">
    <property type="term" value="F:diguanylate cyclase activity"/>
    <property type="evidence" value="ECO:0007669"/>
    <property type="project" value="UniProtKB-EC"/>
</dbReference>
<dbReference type="InterPro" id="IPR015943">
    <property type="entry name" value="WD40/YVTN_repeat-like_dom_sf"/>
</dbReference>
<dbReference type="Pfam" id="PF07495">
    <property type="entry name" value="Y_Y_Y"/>
    <property type="match status" value="1"/>
</dbReference>
<reference evidence="5 6" key="1">
    <citation type="submission" date="2020-04" db="EMBL/GenBank/DDBJ databases">
        <title>Usitatibacter rugosus gen. nov., sp. nov. and Usitatibacter palustris sp. nov., novel members of Usitatibacteraceae fam. nov. within the order Nitrosomonadales isolated from soil.</title>
        <authorList>
            <person name="Huber K.J."/>
            <person name="Neumann-Schaal M."/>
            <person name="Geppert A."/>
            <person name="Luckner M."/>
            <person name="Wanner G."/>
            <person name="Overmann J."/>
        </authorList>
    </citation>
    <scope>NUCLEOTIDE SEQUENCE [LARGE SCALE GENOMIC DNA]</scope>
    <source>
        <strain evidence="5 6">0125_3</strain>
    </source>
</reference>